<reference evidence="1 2" key="1">
    <citation type="journal article" date="2021" name="Front. Genet.">
        <title>Chromosome-Level Genome Assembly Reveals Significant Gene Expansion in the Toll and IMD Signaling Pathways of Dendrolimus kikuchii.</title>
        <authorList>
            <person name="Zhou J."/>
            <person name="Wu P."/>
            <person name="Xiong Z."/>
            <person name="Liu N."/>
            <person name="Zhao N."/>
            <person name="Ji M."/>
            <person name="Qiu Y."/>
            <person name="Yang B."/>
        </authorList>
    </citation>
    <scope>NUCLEOTIDE SEQUENCE [LARGE SCALE GENOMIC DNA]</scope>
    <source>
        <strain evidence="1">Ann1</strain>
    </source>
</reference>
<keyword evidence="2" id="KW-1185">Reference proteome</keyword>
<evidence type="ECO:0000313" key="2">
    <source>
        <dbReference type="Proteomes" id="UP000824533"/>
    </source>
</evidence>
<protein>
    <submittedName>
        <fullName evidence="1">Uncharacterized protein</fullName>
    </submittedName>
</protein>
<comment type="caution">
    <text evidence="1">The sequence shown here is derived from an EMBL/GenBank/DDBJ whole genome shotgun (WGS) entry which is preliminary data.</text>
</comment>
<dbReference type="EMBL" id="CM034406">
    <property type="protein sequence ID" value="KAJ0172860.1"/>
    <property type="molecule type" value="Genomic_DNA"/>
</dbReference>
<evidence type="ECO:0000313" key="1">
    <source>
        <dbReference type="EMBL" id="KAJ0172860.1"/>
    </source>
</evidence>
<gene>
    <name evidence="1" type="ORF">K1T71_011036</name>
</gene>
<proteinExistence type="predicted"/>
<accession>A0ACC1CMQ1</accession>
<name>A0ACC1CMQ1_9NEOP</name>
<dbReference type="Proteomes" id="UP000824533">
    <property type="component" value="Linkage Group LG20"/>
</dbReference>
<sequence>MLEQVSEFVCLGCAFSRDERYTADIERRVNLGNNFHLFRSLQNSLGSVRLTSREDCQNHLSQFFDQKPQNFYSNGITSFTYEMAKMTETSEKNSKKMLRLKPFKRTFIMSARYPDLVQLVHAGFSFEGRQIKYLKISTTNFNNITKPIYFMNAMIHAREWVTTPVTIYSVFRLVENLRSEDRDLLQDVDWIILPIVNPDGYEYSHTDFRLWRRTRSVNLTNSVDCVGVDGNRNFDVSFNTVGVSSNPCSDVYPGPEAFSEPETRIVRDILLEYLDRIQLYLDIHSHGNYVLFGFGNQTVPSNAAQVHHVGAAMGAVIDTMKLPEAGYYLVGNSASVLYGSSGSAQDYGQVREIYSNRFIKYFRVTIAI</sequence>
<organism evidence="1 2">
    <name type="scientific">Dendrolimus kikuchii</name>
    <dbReference type="NCBI Taxonomy" id="765133"/>
    <lineage>
        <taxon>Eukaryota</taxon>
        <taxon>Metazoa</taxon>
        <taxon>Ecdysozoa</taxon>
        <taxon>Arthropoda</taxon>
        <taxon>Hexapoda</taxon>
        <taxon>Insecta</taxon>
        <taxon>Pterygota</taxon>
        <taxon>Neoptera</taxon>
        <taxon>Endopterygota</taxon>
        <taxon>Lepidoptera</taxon>
        <taxon>Glossata</taxon>
        <taxon>Ditrysia</taxon>
        <taxon>Bombycoidea</taxon>
        <taxon>Lasiocampidae</taxon>
        <taxon>Dendrolimus</taxon>
    </lineage>
</organism>